<name>A0A1M5X841_9GAMM</name>
<dbReference type="Gene3D" id="2.60.120.460">
    <property type="entry name" value="YjbQ-like"/>
    <property type="match status" value="1"/>
</dbReference>
<dbReference type="PANTHER" id="PTHR30615:SF8">
    <property type="entry name" value="UPF0047 PROTEIN C4A8.02C"/>
    <property type="match status" value="1"/>
</dbReference>
<dbReference type="PANTHER" id="PTHR30615">
    <property type="entry name" value="UNCHARACTERIZED PROTEIN YJBQ-RELATED"/>
    <property type="match status" value="1"/>
</dbReference>
<protein>
    <submittedName>
        <fullName evidence="2">Secondary thiamine-phosphate synthase enzyme</fullName>
    </submittedName>
</protein>
<dbReference type="NCBIfam" id="TIGR00149">
    <property type="entry name" value="TIGR00149_YjbQ"/>
    <property type="match status" value="1"/>
</dbReference>
<dbReference type="AlphaFoldDB" id="A0A1M5X841"/>
<organism evidence="2 3">
    <name type="scientific">Ferrimonas marina</name>
    <dbReference type="NCBI Taxonomy" id="299255"/>
    <lineage>
        <taxon>Bacteria</taxon>
        <taxon>Pseudomonadati</taxon>
        <taxon>Pseudomonadota</taxon>
        <taxon>Gammaproteobacteria</taxon>
        <taxon>Alteromonadales</taxon>
        <taxon>Ferrimonadaceae</taxon>
        <taxon>Ferrimonas</taxon>
    </lineage>
</organism>
<evidence type="ECO:0000256" key="1">
    <source>
        <dbReference type="ARBA" id="ARBA00005534"/>
    </source>
</evidence>
<evidence type="ECO:0000313" key="2">
    <source>
        <dbReference type="EMBL" id="SHH95383.1"/>
    </source>
</evidence>
<keyword evidence="3" id="KW-1185">Reference proteome</keyword>
<dbReference type="RefSeq" id="WP_067661251.1">
    <property type="nucleotide sequence ID" value="NZ_FQXG01000005.1"/>
</dbReference>
<dbReference type="InterPro" id="IPR035917">
    <property type="entry name" value="YjbQ-like_sf"/>
</dbReference>
<comment type="similarity">
    <text evidence="1">Belongs to the UPF0047 family.</text>
</comment>
<accession>A0A1M5X841</accession>
<dbReference type="EMBL" id="FQXG01000005">
    <property type="protein sequence ID" value="SHH95383.1"/>
    <property type="molecule type" value="Genomic_DNA"/>
</dbReference>
<dbReference type="SUPFAM" id="SSF111038">
    <property type="entry name" value="YjbQ-like"/>
    <property type="match status" value="1"/>
</dbReference>
<evidence type="ECO:0000313" key="3">
    <source>
        <dbReference type="Proteomes" id="UP000184268"/>
    </source>
</evidence>
<gene>
    <name evidence="2" type="ORF">SAMN02745129_3271</name>
</gene>
<dbReference type="PIRSF" id="PIRSF004681">
    <property type="entry name" value="UCP004681"/>
    <property type="match status" value="1"/>
</dbReference>
<dbReference type="InterPro" id="IPR001602">
    <property type="entry name" value="UPF0047_YjbQ-like"/>
</dbReference>
<dbReference type="STRING" id="299255.SAMN02745129_3271"/>
<sequence length="143" mass="16028">MSDWLQRSFSLKARPRGFHLVTDEILKQLPELARCRVGLLQLFIQHTSASLTLNENADPTVRTDFESHFNVMVPEGAAHYRHTYEGPDDMPAHLKASLLGNSLILPVGQGRLQLGTWQGIYLGEHRDQGGSRHLVATLQGDFN</sequence>
<dbReference type="OrthoDB" id="9801725at2"/>
<proteinExistence type="inferred from homology"/>
<reference evidence="2 3" key="1">
    <citation type="submission" date="2016-11" db="EMBL/GenBank/DDBJ databases">
        <authorList>
            <person name="Jaros S."/>
            <person name="Januszkiewicz K."/>
            <person name="Wedrychowicz H."/>
        </authorList>
    </citation>
    <scope>NUCLEOTIDE SEQUENCE [LARGE SCALE GENOMIC DNA]</scope>
    <source>
        <strain evidence="2 3">DSM 16917</strain>
    </source>
</reference>
<dbReference type="Proteomes" id="UP000184268">
    <property type="component" value="Unassembled WGS sequence"/>
</dbReference>
<dbReference type="PROSITE" id="PS01314">
    <property type="entry name" value="UPF0047"/>
    <property type="match status" value="1"/>
</dbReference>
<dbReference type="Pfam" id="PF01894">
    <property type="entry name" value="YjbQ"/>
    <property type="match status" value="1"/>
</dbReference>